<evidence type="ECO:0000313" key="2">
    <source>
        <dbReference type="EMBL" id="WEG72450.1"/>
    </source>
</evidence>
<dbReference type="AlphaFoldDB" id="A0AAF0I630"/>
<sequence length="164" mass="18498">MKHPNKEIMIDLIKKQWQNHSIYAAVITNDGVIISEGTTTVAQSCDPTAHAEVNAIREASRLLKTSQFPSGYWLYSTFEPCPLCSSAAIWAGLDGIVYANNPTYRGDLPNWSFIRCADVLEKGRDIHQVTLYSDYLIEEIKGYFTRHKKDNTKSEDEHGEVSSL</sequence>
<accession>A0AAF0I630</accession>
<organism evidence="2 3">
    <name type="scientific">Vagococcus intermedius</name>
    <dbReference type="NCBI Taxonomy" id="2991418"/>
    <lineage>
        <taxon>Bacteria</taxon>
        <taxon>Bacillati</taxon>
        <taxon>Bacillota</taxon>
        <taxon>Bacilli</taxon>
        <taxon>Lactobacillales</taxon>
        <taxon>Enterococcaceae</taxon>
        <taxon>Vagococcus</taxon>
    </lineage>
</organism>
<dbReference type="InterPro" id="IPR016193">
    <property type="entry name" value="Cytidine_deaminase-like"/>
</dbReference>
<dbReference type="CDD" id="cd01285">
    <property type="entry name" value="nucleoside_deaminase"/>
    <property type="match status" value="1"/>
</dbReference>
<protein>
    <submittedName>
        <fullName evidence="2">Nucleoside deaminase</fullName>
    </submittedName>
</protein>
<proteinExistence type="predicted"/>
<gene>
    <name evidence="2" type="ORF">OL234_05545</name>
</gene>
<keyword evidence="3" id="KW-1185">Reference proteome</keyword>
<dbReference type="PROSITE" id="PS51747">
    <property type="entry name" value="CYT_DCMP_DEAMINASES_2"/>
    <property type="match status" value="1"/>
</dbReference>
<dbReference type="GO" id="GO:0003824">
    <property type="term" value="F:catalytic activity"/>
    <property type="evidence" value="ECO:0007669"/>
    <property type="project" value="InterPro"/>
</dbReference>
<evidence type="ECO:0000259" key="1">
    <source>
        <dbReference type="PROSITE" id="PS51747"/>
    </source>
</evidence>
<dbReference type="PANTHER" id="PTHR11079">
    <property type="entry name" value="CYTOSINE DEAMINASE FAMILY MEMBER"/>
    <property type="match status" value="1"/>
</dbReference>
<dbReference type="PANTHER" id="PTHR11079:SF162">
    <property type="entry name" value="RIBOFLAVIN BIOSYNTHESIS PROTEIN PYRD, CHLOROPLASTIC"/>
    <property type="match status" value="1"/>
</dbReference>
<dbReference type="SUPFAM" id="SSF53927">
    <property type="entry name" value="Cytidine deaminase-like"/>
    <property type="match status" value="1"/>
</dbReference>
<name>A0AAF0I630_9ENTE</name>
<dbReference type="InterPro" id="IPR002125">
    <property type="entry name" value="CMP_dCMP_dom"/>
</dbReference>
<reference evidence="2" key="1">
    <citation type="submission" date="2022-10" db="EMBL/GenBank/DDBJ databases">
        <title>Vagococcus sp. isolated from poultry meat.</title>
        <authorList>
            <person name="Johansson P."/>
            <person name="Bjorkroth J."/>
        </authorList>
    </citation>
    <scope>NUCLEOTIDE SEQUENCE</scope>
    <source>
        <strain evidence="2">STAA11</strain>
    </source>
</reference>
<dbReference type="Pfam" id="PF00383">
    <property type="entry name" value="dCMP_cyt_deam_1"/>
    <property type="match status" value="1"/>
</dbReference>
<dbReference type="RefSeq" id="WP_275468253.1">
    <property type="nucleotide sequence ID" value="NZ_CP110232.1"/>
</dbReference>
<dbReference type="Proteomes" id="UP001179647">
    <property type="component" value="Chromosome"/>
</dbReference>
<dbReference type="Gene3D" id="3.40.140.10">
    <property type="entry name" value="Cytidine Deaminase, domain 2"/>
    <property type="match status" value="1"/>
</dbReference>
<feature type="domain" description="CMP/dCMP-type deaminase" evidence="1">
    <location>
        <begin position="3"/>
        <end position="116"/>
    </location>
</feature>
<dbReference type="KEGG" id="vie:OL234_05545"/>
<dbReference type="EMBL" id="CP110232">
    <property type="protein sequence ID" value="WEG72450.1"/>
    <property type="molecule type" value="Genomic_DNA"/>
</dbReference>
<evidence type="ECO:0000313" key="3">
    <source>
        <dbReference type="Proteomes" id="UP001179647"/>
    </source>
</evidence>